<evidence type="ECO:0000313" key="4">
    <source>
        <dbReference type="Proteomes" id="UP000199574"/>
    </source>
</evidence>
<evidence type="ECO:0000313" key="3">
    <source>
        <dbReference type="EMBL" id="SDT14343.1"/>
    </source>
</evidence>
<proteinExistence type="predicted"/>
<feature type="compositionally biased region" description="Basic and acidic residues" evidence="1">
    <location>
        <begin position="23"/>
        <end position="37"/>
    </location>
</feature>
<feature type="region of interest" description="Disordered" evidence="1">
    <location>
        <begin position="23"/>
        <end position="43"/>
    </location>
</feature>
<keyword evidence="2" id="KW-0732">Signal</keyword>
<feature type="chain" id="PRO_5046367046" evidence="2">
    <location>
        <begin position="25"/>
        <end position="43"/>
    </location>
</feature>
<dbReference type="RefSeq" id="WP_262493731.1">
    <property type="nucleotide sequence ID" value="NZ_LT629754.1"/>
</dbReference>
<dbReference type="GeneID" id="90592472"/>
<gene>
    <name evidence="3" type="ORF">SAMN05192545_2864</name>
</gene>
<sequence length="43" mass="4594">MKKVIFAILAIGTLSLIGCTKTSAEETEKEYVIDKDTAPPPNG</sequence>
<name>A0ABY0USY2_9FLAO</name>
<reference evidence="3 4" key="1">
    <citation type="submission" date="2016-10" db="EMBL/GenBank/DDBJ databases">
        <authorList>
            <person name="Varghese N."/>
            <person name="Submissions S."/>
        </authorList>
    </citation>
    <scope>NUCLEOTIDE SEQUENCE [LARGE SCALE GENOMIC DNA]</scope>
    <source>
        <strain evidence="3 4">MAR_2009_60</strain>
    </source>
</reference>
<organism evidence="3 4">
    <name type="scientific">Maribacter dokdonensis</name>
    <dbReference type="NCBI Taxonomy" id="320912"/>
    <lineage>
        <taxon>Bacteria</taxon>
        <taxon>Pseudomonadati</taxon>
        <taxon>Bacteroidota</taxon>
        <taxon>Flavobacteriia</taxon>
        <taxon>Flavobacteriales</taxon>
        <taxon>Flavobacteriaceae</taxon>
        <taxon>Maribacter</taxon>
    </lineage>
</organism>
<evidence type="ECO:0000256" key="2">
    <source>
        <dbReference type="SAM" id="SignalP"/>
    </source>
</evidence>
<feature type="signal peptide" evidence="2">
    <location>
        <begin position="1"/>
        <end position="24"/>
    </location>
</feature>
<dbReference type="PROSITE" id="PS51257">
    <property type="entry name" value="PROKAR_LIPOPROTEIN"/>
    <property type="match status" value="1"/>
</dbReference>
<protein>
    <submittedName>
        <fullName evidence="3">Uncharacterized protein</fullName>
    </submittedName>
</protein>
<dbReference type="EMBL" id="LT629754">
    <property type="protein sequence ID" value="SDT14343.1"/>
    <property type="molecule type" value="Genomic_DNA"/>
</dbReference>
<accession>A0ABY0USY2</accession>
<evidence type="ECO:0000256" key="1">
    <source>
        <dbReference type="SAM" id="MobiDB-lite"/>
    </source>
</evidence>
<dbReference type="Proteomes" id="UP000199574">
    <property type="component" value="Chromosome I"/>
</dbReference>
<keyword evidence="4" id="KW-1185">Reference proteome</keyword>